<accession>A0A4R8GUK0</accession>
<dbReference type="EMBL" id="SOEG01000043">
    <property type="protein sequence ID" value="TDX45517.1"/>
    <property type="molecule type" value="Genomic_DNA"/>
</dbReference>
<keyword evidence="2" id="KW-0732">Signal</keyword>
<dbReference type="GO" id="GO:0005576">
    <property type="term" value="C:extracellular region"/>
    <property type="evidence" value="ECO:0007669"/>
    <property type="project" value="UniProtKB-SubCell"/>
</dbReference>
<proteinExistence type="predicted"/>
<dbReference type="AlphaFoldDB" id="A0A4R8GUK0"/>
<dbReference type="Gene3D" id="3.20.20.370">
    <property type="entry name" value="Glycoside hydrolase/deacetylase"/>
    <property type="match status" value="1"/>
</dbReference>
<dbReference type="PROSITE" id="PS51677">
    <property type="entry name" value="NODB"/>
    <property type="match status" value="1"/>
</dbReference>
<dbReference type="InterPro" id="IPR002509">
    <property type="entry name" value="NODB_dom"/>
</dbReference>
<organism evidence="4 5">
    <name type="scientific">Orenia marismortui</name>
    <dbReference type="NCBI Taxonomy" id="46469"/>
    <lineage>
        <taxon>Bacteria</taxon>
        <taxon>Bacillati</taxon>
        <taxon>Bacillota</taxon>
        <taxon>Clostridia</taxon>
        <taxon>Halanaerobiales</taxon>
        <taxon>Halobacteroidaceae</taxon>
        <taxon>Orenia</taxon>
    </lineage>
</organism>
<name>A0A4R8GUK0_9FIRM</name>
<dbReference type="GO" id="GO:0005975">
    <property type="term" value="P:carbohydrate metabolic process"/>
    <property type="evidence" value="ECO:0007669"/>
    <property type="project" value="InterPro"/>
</dbReference>
<dbReference type="GO" id="GO:0016810">
    <property type="term" value="F:hydrolase activity, acting on carbon-nitrogen (but not peptide) bonds"/>
    <property type="evidence" value="ECO:0007669"/>
    <property type="project" value="InterPro"/>
</dbReference>
<dbReference type="RefSeq" id="WP_134118826.1">
    <property type="nucleotide sequence ID" value="NZ_SOEG01000043.1"/>
</dbReference>
<dbReference type="PANTHER" id="PTHR34216:SF3">
    <property type="entry name" value="POLY-BETA-1,6-N-ACETYL-D-GLUCOSAMINE N-DEACETYLASE"/>
    <property type="match status" value="1"/>
</dbReference>
<dbReference type="PANTHER" id="PTHR34216">
    <property type="match status" value="1"/>
</dbReference>
<dbReference type="CDD" id="cd10973">
    <property type="entry name" value="CE4_DAC_u4_5s"/>
    <property type="match status" value="1"/>
</dbReference>
<dbReference type="Proteomes" id="UP000295832">
    <property type="component" value="Unassembled WGS sequence"/>
</dbReference>
<comment type="caution">
    <text evidence="4">The sequence shown here is derived from an EMBL/GenBank/DDBJ whole genome shotgun (WGS) entry which is preliminary data.</text>
</comment>
<evidence type="ECO:0000256" key="1">
    <source>
        <dbReference type="ARBA" id="ARBA00004613"/>
    </source>
</evidence>
<keyword evidence="5" id="KW-1185">Reference proteome</keyword>
<evidence type="ECO:0000313" key="5">
    <source>
        <dbReference type="Proteomes" id="UP000295832"/>
    </source>
</evidence>
<dbReference type="STRING" id="926561.GCA_000379025_02498"/>
<reference evidence="4 5" key="1">
    <citation type="submission" date="2019-03" db="EMBL/GenBank/DDBJ databases">
        <title>Subsurface microbial communities from deep shales in Ohio and West Virginia, USA.</title>
        <authorList>
            <person name="Wrighton K."/>
        </authorList>
    </citation>
    <scope>NUCLEOTIDE SEQUENCE [LARGE SCALE GENOMIC DNA]</scope>
    <source>
        <strain evidence="4 5">MSL 6dP</strain>
    </source>
</reference>
<evidence type="ECO:0000313" key="4">
    <source>
        <dbReference type="EMBL" id="TDX45517.1"/>
    </source>
</evidence>
<feature type="domain" description="NodB homology" evidence="3">
    <location>
        <begin position="83"/>
        <end position="327"/>
    </location>
</feature>
<dbReference type="InterPro" id="IPR011330">
    <property type="entry name" value="Glyco_hydro/deAcase_b/a-brl"/>
</dbReference>
<dbReference type="InterPro" id="IPR051398">
    <property type="entry name" value="Polysacch_Deacetylase"/>
</dbReference>
<dbReference type="SUPFAM" id="SSF88713">
    <property type="entry name" value="Glycoside hydrolase/deacetylase"/>
    <property type="match status" value="1"/>
</dbReference>
<protein>
    <submittedName>
        <fullName evidence="4">Polysaccharide deacetylase</fullName>
    </submittedName>
</protein>
<comment type="subcellular location">
    <subcellularLocation>
        <location evidence="1">Secreted</location>
    </subcellularLocation>
</comment>
<sequence length="327" mass="38526">MLKKFKAQIILVFVLLISLSNITYADGNILVFHRFDDQRYPSTSISNNRLREIFNYLKENNYEVVGLERLVDYIEKKVPIPEKMVAITIDDGYESFYENALEMFKNYNYPFTIFINTKAINLGYGDFLTWEQLREISKYGTIATHSYEHKHLTMISIEDLKKDINRSIVDIEDNLGIRPIFFSYPYGEYNTKIKNIIKNIGFKAIFNQNLGAVSENSDLYDIDRIAITNDSNLSRKLAYKYLDAKWLNVDTMVKNNKLRKIKIKLDSNIHKAEFYISGYGWQKVDITDGLLSLDFNKKLKYFRNRLFLKTYDNKITSKIIIVEDNFR</sequence>
<evidence type="ECO:0000256" key="2">
    <source>
        <dbReference type="ARBA" id="ARBA00022729"/>
    </source>
</evidence>
<gene>
    <name evidence="4" type="ORF">C7959_1437</name>
</gene>
<evidence type="ECO:0000259" key="3">
    <source>
        <dbReference type="PROSITE" id="PS51677"/>
    </source>
</evidence>
<dbReference type="Pfam" id="PF01522">
    <property type="entry name" value="Polysacc_deac_1"/>
    <property type="match status" value="1"/>
</dbReference>